<evidence type="ECO:0000259" key="8">
    <source>
        <dbReference type="PROSITE" id="PS50903"/>
    </source>
</evidence>
<name>A0A2A2TBV5_9CYAN</name>
<comment type="cofactor">
    <cofactor evidence="6 7">
        <name>Fe(3+)</name>
        <dbReference type="ChEBI" id="CHEBI:29034"/>
    </cofactor>
    <text evidence="6 7">Binds 1 Fe(3+) ion per subunit.</text>
</comment>
<comment type="caution">
    <text evidence="9">The sequence shown here is derived from an EMBL/GenBank/DDBJ whole genome shotgun (WGS) entry which is preliminary data.</text>
</comment>
<dbReference type="PANTHER" id="PTHR47627:SF1">
    <property type="entry name" value="RUBREDOXIN-1-RELATED"/>
    <property type="match status" value="1"/>
</dbReference>
<evidence type="ECO:0000313" key="10">
    <source>
        <dbReference type="Proteomes" id="UP000218238"/>
    </source>
</evidence>
<keyword evidence="4 6" id="KW-0249">Electron transport</keyword>
<dbReference type="Pfam" id="PF00301">
    <property type="entry name" value="Rubredoxin"/>
    <property type="match status" value="1"/>
</dbReference>
<feature type="binding site" evidence="7">
    <location>
        <position position="42"/>
    </location>
    <ligand>
        <name>Fe cation</name>
        <dbReference type="ChEBI" id="CHEBI:24875"/>
    </ligand>
</feature>
<dbReference type="NCBIfam" id="NF045768">
    <property type="entry name" value="RubredRD"/>
    <property type="match status" value="1"/>
</dbReference>
<feature type="binding site" evidence="7">
    <location>
        <position position="39"/>
    </location>
    <ligand>
        <name>Fe cation</name>
        <dbReference type="ChEBI" id="CHEBI:24875"/>
    </ligand>
</feature>
<dbReference type="InterPro" id="IPR050526">
    <property type="entry name" value="Rubredoxin_ET"/>
</dbReference>
<evidence type="ECO:0000256" key="2">
    <source>
        <dbReference type="ARBA" id="ARBA00022448"/>
    </source>
</evidence>
<dbReference type="GO" id="GO:0043448">
    <property type="term" value="P:alkane catabolic process"/>
    <property type="evidence" value="ECO:0007669"/>
    <property type="project" value="TreeGrafter"/>
</dbReference>
<protein>
    <recommendedName>
        <fullName evidence="6">Rubredoxin</fullName>
    </recommendedName>
</protein>
<keyword evidence="3 6" id="KW-0479">Metal-binding</keyword>
<organism evidence="9 10">
    <name type="scientific">Brunnivagina elsteri CCALA 953</name>
    <dbReference type="NCBI Taxonomy" id="987040"/>
    <lineage>
        <taxon>Bacteria</taxon>
        <taxon>Bacillati</taxon>
        <taxon>Cyanobacteriota</taxon>
        <taxon>Cyanophyceae</taxon>
        <taxon>Nostocales</taxon>
        <taxon>Calotrichaceae</taxon>
        <taxon>Brunnivagina</taxon>
    </lineage>
</organism>
<comment type="similarity">
    <text evidence="1 6">Belongs to the rubredoxin family.</text>
</comment>
<evidence type="ECO:0000256" key="5">
    <source>
        <dbReference type="ARBA" id="ARBA00023004"/>
    </source>
</evidence>
<dbReference type="CDD" id="cd00730">
    <property type="entry name" value="rubredoxin"/>
    <property type="match status" value="1"/>
</dbReference>
<dbReference type="OrthoDB" id="9802447at2"/>
<evidence type="ECO:0000256" key="7">
    <source>
        <dbReference type="PIRSR" id="PIRSR000071-1"/>
    </source>
</evidence>
<evidence type="ECO:0000313" key="9">
    <source>
        <dbReference type="EMBL" id="PAX49799.1"/>
    </source>
</evidence>
<dbReference type="PRINTS" id="PR00163">
    <property type="entry name" value="RUBREDOXIN"/>
</dbReference>
<dbReference type="GO" id="GO:0009055">
    <property type="term" value="F:electron transfer activity"/>
    <property type="evidence" value="ECO:0007669"/>
    <property type="project" value="InterPro"/>
</dbReference>
<dbReference type="FunFam" id="2.20.28.10:FF:000001">
    <property type="entry name" value="Rubredoxin"/>
    <property type="match status" value="1"/>
</dbReference>
<dbReference type="Proteomes" id="UP000218238">
    <property type="component" value="Unassembled WGS sequence"/>
</dbReference>
<dbReference type="PROSITE" id="PS00202">
    <property type="entry name" value="RUBREDOXIN"/>
    <property type="match status" value="1"/>
</dbReference>
<dbReference type="RefSeq" id="WP_095724714.1">
    <property type="nucleotide sequence ID" value="NZ_NTFS01000526.1"/>
</dbReference>
<dbReference type="PIRSF" id="PIRSF000071">
    <property type="entry name" value="Rubredoxin"/>
    <property type="match status" value="1"/>
</dbReference>
<evidence type="ECO:0000256" key="4">
    <source>
        <dbReference type="ARBA" id="ARBA00022982"/>
    </source>
</evidence>
<dbReference type="InterPro" id="IPR024935">
    <property type="entry name" value="Rubredoxin_dom"/>
</dbReference>
<dbReference type="InterPro" id="IPR018527">
    <property type="entry name" value="Rubredoxin_Fe_BS"/>
</dbReference>
<gene>
    <name evidence="9" type="ORF">CK510_27710</name>
</gene>
<feature type="binding site" evidence="7">
    <location>
        <position position="9"/>
    </location>
    <ligand>
        <name>Fe cation</name>
        <dbReference type="ChEBI" id="CHEBI:24875"/>
    </ligand>
</feature>
<feature type="binding site" evidence="7">
    <location>
        <position position="6"/>
    </location>
    <ligand>
        <name>Fe cation</name>
        <dbReference type="ChEBI" id="CHEBI:24875"/>
    </ligand>
</feature>
<dbReference type="SUPFAM" id="SSF57802">
    <property type="entry name" value="Rubredoxin-like"/>
    <property type="match status" value="1"/>
</dbReference>
<dbReference type="PROSITE" id="PS50903">
    <property type="entry name" value="RUBREDOXIN_LIKE"/>
    <property type="match status" value="1"/>
</dbReference>
<keyword evidence="2 6" id="KW-0813">Transport</keyword>
<accession>A0A2A2TBV5</accession>
<reference evidence="9 10" key="1">
    <citation type="submission" date="2017-08" db="EMBL/GenBank/DDBJ databases">
        <title>Draft genome sequence of filamentous cyanobacterium Calothrix elsteri CCALA 953.</title>
        <authorList>
            <person name="Gagunashvili A.N."/>
            <person name="Elster J."/>
            <person name="Andresson O.S."/>
        </authorList>
    </citation>
    <scope>NUCLEOTIDE SEQUENCE [LARGE SCALE GENOMIC DNA]</scope>
    <source>
        <strain evidence="9 10">CCALA 953</strain>
    </source>
</reference>
<evidence type="ECO:0000256" key="1">
    <source>
        <dbReference type="ARBA" id="ARBA00005337"/>
    </source>
</evidence>
<keyword evidence="10" id="KW-1185">Reference proteome</keyword>
<proteinExistence type="inferred from homology"/>
<dbReference type="Gene3D" id="2.20.28.10">
    <property type="match status" value="1"/>
</dbReference>
<dbReference type="GO" id="GO:0005506">
    <property type="term" value="F:iron ion binding"/>
    <property type="evidence" value="ECO:0007669"/>
    <property type="project" value="InterPro"/>
</dbReference>
<evidence type="ECO:0000256" key="6">
    <source>
        <dbReference type="PIRNR" id="PIRNR000071"/>
    </source>
</evidence>
<dbReference type="AlphaFoldDB" id="A0A2A2TBV5"/>
<dbReference type="EMBL" id="NTFS01000526">
    <property type="protein sequence ID" value="PAX49799.1"/>
    <property type="molecule type" value="Genomic_DNA"/>
</dbReference>
<dbReference type="InterPro" id="IPR024922">
    <property type="entry name" value="Rubredoxin"/>
</dbReference>
<feature type="domain" description="Rubredoxin-like" evidence="8">
    <location>
        <begin position="1"/>
        <end position="52"/>
    </location>
</feature>
<keyword evidence="5 6" id="KW-0408">Iron</keyword>
<dbReference type="PANTHER" id="PTHR47627">
    <property type="entry name" value="RUBREDOXIN"/>
    <property type="match status" value="1"/>
</dbReference>
<dbReference type="InterPro" id="IPR024934">
    <property type="entry name" value="Rubredoxin-like_dom"/>
</dbReference>
<sequence length="54" mass="5881">MKKYVCSVCGHEYDPEVGDVDGGIAPGTAFEDIPDDWVCPVCGATKDQFEEVEE</sequence>
<evidence type="ECO:0000256" key="3">
    <source>
        <dbReference type="ARBA" id="ARBA00022723"/>
    </source>
</evidence>